<name>A0A6L9UEX9_9HYPH</name>
<dbReference type="AlphaFoldDB" id="A0A6L9UEX9"/>
<reference evidence="6 7" key="1">
    <citation type="submission" date="2019-12" db="EMBL/GenBank/DDBJ databases">
        <title>Rhizobium genotypes associated with high levels of biological nitrogen fixation by grain legumes in a temperate-maritime cropping system.</title>
        <authorList>
            <person name="Maluk M."/>
            <person name="Francesc Ferrando Molina F."/>
            <person name="Lopez Del Egido L."/>
            <person name="Lafos M."/>
            <person name="Langarica-Fuentes A."/>
            <person name="Gebre Yohannes G."/>
            <person name="Young M.W."/>
            <person name="Martin P."/>
            <person name="Gantlett R."/>
            <person name="Kenicer G."/>
            <person name="Hawes C."/>
            <person name="Begg G.S."/>
            <person name="Quilliam R.S."/>
            <person name="Squire G.R."/>
            <person name="Poole P.S."/>
            <person name="Young P.W."/>
            <person name="Iannetta P.M."/>
            <person name="James E.K."/>
        </authorList>
    </citation>
    <scope>NUCLEOTIDE SEQUENCE [LARGE SCALE GENOMIC DNA]</scope>
    <source>
        <strain evidence="6 7">JHI1118</strain>
    </source>
</reference>
<sequence length="292" mass="32889">MISLGEFEISRVEEIVLDEDTGLFQHWNDTILQKHHDWMAPNFYNEERKVFYSTIQTWILKTPDKTIVIDTSGGNDKDRPLSPRFHKLQTNFVEKLKGVGIEPDKVDMVILTHLHVDHVGWNTRLEGDRWVPMFPNAQYVLTAKELETRDPKRGGASRPPGAWNTYYDSIQPILDAGLARVVEGAETLLPGIQLVPIPGHAPGQAGVQVRSGGREAFFIADVMHNPIQIYYPDWNSKFCEDQDVARETRAKVLKHAADEGALILPGHFGPPHCGYVRRTASGYAFEPSSVLP</sequence>
<dbReference type="Gene3D" id="3.60.15.10">
    <property type="entry name" value="Ribonuclease Z/Hydroxyacylglutathione hydrolase-like"/>
    <property type="match status" value="1"/>
</dbReference>
<evidence type="ECO:0000313" key="7">
    <source>
        <dbReference type="Proteomes" id="UP000483035"/>
    </source>
</evidence>
<protein>
    <submittedName>
        <fullName evidence="6">MBL fold metallo-hydrolase</fullName>
    </submittedName>
</protein>
<gene>
    <name evidence="6" type="ORF">GR212_34025</name>
</gene>
<dbReference type="RefSeq" id="WP_163993958.1">
    <property type="nucleotide sequence ID" value="NZ_WUEY01000033.1"/>
</dbReference>
<evidence type="ECO:0000313" key="6">
    <source>
        <dbReference type="EMBL" id="NEI74565.1"/>
    </source>
</evidence>
<comment type="similarity">
    <text evidence="1">Belongs to the metallo-beta-lactamase superfamily.</text>
</comment>
<evidence type="ECO:0000256" key="1">
    <source>
        <dbReference type="ARBA" id="ARBA00007749"/>
    </source>
</evidence>
<evidence type="ECO:0000259" key="5">
    <source>
        <dbReference type="SMART" id="SM00849"/>
    </source>
</evidence>
<comment type="caution">
    <text evidence="6">The sequence shown here is derived from an EMBL/GenBank/DDBJ whole genome shotgun (WGS) entry which is preliminary data.</text>
</comment>
<dbReference type="InterPro" id="IPR051013">
    <property type="entry name" value="MBL_superfamily_lactonases"/>
</dbReference>
<dbReference type="PANTHER" id="PTHR42978">
    <property type="entry name" value="QUORUM-QUENCHING LACTONASE YTNP-RELATED-RELATED"/>
    <property type="match status" value="1"/>
</dbReference>
<dbReference type="PANTHER" id="PTHR42978:SF6">
    <property type="entry name" value="QUORUM-QUENCHING LACTONASE YTNP-RELATED"/>
    <property type="match status" value="1"/>
</dbReference>
<dbReference type="Pfam" id="PF00753">
    <property type="entry name" value="Lactamase_B"/>
    <property type="match status" value="1"/>
</dbReference>
<feature type="domain" description="Metallo-beta-lactamase" evidence="5">
    <location>
        <begin position="54"/>
        <end position="267"/>
    </location>
</feature>
<dbReference type="Proteomes" id="UP000483035">
    <property type="component" value="Unassembled WGS sequence"/>
</dbReference>
<dbReference type="InterPro" id="IPR036866">
    <property type="entry name" value="RibonucZ/Hydroxyglut_hydro"/>
</dbReference>
<evidence type="ECO:0000256" key="2">
    <source>
        <dbReference type="ARBA" id="ARBA00022723"/>
    </source>
</evidence>
<dbReference type="InterPro" id="IPR001279">
    <property type="entry name" value="Metallo-B-lactamas"/>
</dbReference>
<organism evidence="6 7">
    <name type="scientific">Rhizobium lusitanum</name>
    <dbReference type="NCBI Taxonomy" id="293958"/>
    <lineage>
        <taxon>Bacteria</taxon>
        <taxon>Pseudomonadati</taxon>
        <taxon>Pseudomonadota</taxon>
        <taxon>Alphaproteobacteria</taxon>
        <taxon>Hyphomicrobiales</taxon>
        <taxon>Rhizobiaceae</taxon>
        <taxon>Rhizobium/Agrobacterium group</taxon>
        <taxon>Rhizobium</taxon>
    </lineage>
</organism>
<keyword evidence="2" id="KW-0479">Metal-binding</keyword>
<keyword evidence="4" id="KW-0862">Zinc</keyword>
<dbReference type="GO" id="GO:0016787">
    <property type="term" value="F:hydrolase activity"/>
    <property type="evidence" value="ECO:0007669"/>
    <property type="project" value="UniProtKB-KW"/>
</dbReference>
<evidence type="ECO:0000256" key="3">
    <source>
        <dbReference type="ARBA" id="ARBA00022801"/>
    </source>
</evidence>
<proteinExistence type="inferred from homology"/>
<dbReference type="EMBL" id="WUEY01000033">
    <property type="protein sequence ID" value="NEI74565.1"/>
    <property type="molecule type" value="Genomic_DNA"/>
</dbReference>
<evidence type="ECO:0000256" key="4">
    <source>
        <dbReference type="ARBA" id="ARBA00022833"/>
    </source>
</evidence>
<dbReference type="CDD" id="cd16277">
    <property type="entry name" value="metallo-hydrolase-like_MBL-fold"/>
    <property type="match status" value="1"/>
</dbReference>
<accession>A0A6L9UEX9</accession>
<dbReference type="SUPFAM" id="SSF56281">
    <property type="entry name" value="Metallo-hydrolase/oxidoreductase"/>
    <property type="match status" value="1"/>
</dbReference>
<dbReference type="SMART" id="SM00849">
    <property type="entry name" value="Lactamase_B"/>
    <property type="match status" value="1"/>
</dbReference>
<keyword evidence="3 6" id="KW-0378">Hydrolase</keyword>
<dbReference type="GO" id="GO:0046872">
    <property type="term" value="F:metal ion binding"/>
    <property type="evidence" value="ECO:0007669"/>
    <property type="project" value="UniProtKB-KW"/>
</dbReference>